<evidence type="ECO:0000313" key="3">
    <source>
        <dbReference type="Proteomes" id="UP000707352"/>
    </source>
</evidence>
<protein>
    <submittedName>
        <fullName evidence="2">Uncharacterized protein</fullName>
    </submittedName>
</protein>
<keyword evidence="1" id="KW-0732">Signal</keyword>
<keyword evidence="3" id="KW-1185">Reference proteome</keyword>
<sequence length="157" mass="18052">MKKAPTLVLLSLLFGFLVPAASAKDLSPPQRFNIFYGNGLFGFVTVRLEDGQRLILERHVRNPGREVIEPSPEAWRRFRGRLDRLAVWKWKKSYPNPWVKDGTQWRIAIRYKDRTLDVSGSNAYPLPGGTSNKSPRTSPHFQAFLDSLRDLMGQELR</sequence>
<proteinExistence type="predicted"/>
<accession>A0ABX0V903</accession>
<feature type="signal peptide" evidence="1">
    <location>
        <begin position="1"/>
        <end position="23"/>
    </location>
</feature>
<organism evidence="2 3">
    <name type="scientific">Microvirga terricola</name>
    <dbReference type="NCBI Taxonomy" id="2719797"/>
    <lineage>
        <taxon>Bacteria</taxon>
        <taxon>Pseudomonadati</taxon>
        <taxon>Pseudomonadota</taxon>
        <taxon>Alphaproteobacteria</taxon>
        <taxon>Hyphomicrobiales</taxon>
        <taxon>Methylobacteriaceae</taxon>
        <taxon>Microvirga</taxon>
    </lineage>
</organism>
<dbReference type="Proteomes" id="UP000707352">
    <property type="component" value="Unassembled WGS sequence"/>
</dbReference>
<comment type="caution">
    <text evidence="2">The sequence shown here is derived from an EMBL/GenBank/DDBJ whole genome shotgun (WGS) entry which is preliminary data.</text>
</comment>
<evidence type="ECO:0000313" key="2">
    <source>
        <dbReference type="EMBL" id="NIX76038.1"/>
    </source>
</evidence>
<feature type="chain" id="PRO_5045106636" evidence="1">
    <location>
        <begin position="24"/>
        <end position="157"/>
    </location>
</feature>
<dbReference type="RefSeq" id="WP_167671948.1">
    <property type="nucleotide sequence ID" value="NZ_JAATJS010000002.1"/>
</dbReference>
<gene>
    <name evidence="2" type="ORF">HB375_05345</name>
</gene>
<evidence type="ECO:0000256" key="1">
    <source>
        <dbReference type="SAM" id="SignalP"/>
    </source>
</evidence>
<name>A0ABX0V903_9HYPH</name>
<dbReference type="EMBL" id="JAATJS010000002">
    <property type="protein sequence ID" value="NIX76038.1"/>
    <property type="molecule type" value="Genomic_DNA"/>
</dbReference>
<reference evidence="2 3" key="1">
    <citation type="submission" date="2020-03" db="EMBL/GenBank/DDBJ databases">
        <title>The genome sequence of Microvirga sp. c23x22.</title>
        <authorList>
            <person name="Zhang X."/>
        </authorList>
    </citation>
    <scope>NUCLEOTIDE SEQUENCE [LARGE SCALE GENOMIC DNA]</scope>
    <source>
        <strain evidence="3">c23x22</strain>
    </source>
</reference>